<evidence type="ECO:0000256" key="5">
    <source>
        <dbReference type="SAM" id="MobiDB-lite"/>
    </source>
</evidence>
<dbReference type="AlphaFoldDB" id="A0A3B0TZW5"/>
<dbReference type="PANTHER" id="PTHR44307">
    <property type="entry name" value="PHOSPHOETHANOLAMINE METHYLTRANSFERASE"/>
    <property type="match status" value="1"/>
</dbReference>
<keyword evidence="2" id="KW-0489">Methyltransferase</keyword>
<evidence type="ECO:0000256" key="4">
    <source>
        <dbReference type="ARBA" id="ARBA00025707"/>
    </source>
</evidence>
<evidence type="ECO:0000313" key="6">
    <source>
        <dbReference type="EMBL" id="VAW12656.1"/>
    </source>
</evidence>
<dbReference type="SUPFAM" id="SSF53335">
    <property type="entry name" value="S-adenosyl-L-methionine-dependent methyltransferases"/>
    <property type="match status" value="1"/>
</dbReference>
<evidence type="ECO:0008006" key="7">
    <source>
        <dbReference type="Google" id="ProtNLM"/>
    </source>
</evidence>
<proteinExistence type="predicted"/>
<evidence type="ECO:0000256" key="3">
    <source>
        <dbReference type="ARBA" id="ARBA00022679"/>
    </source>
</evidence>
<evidence type="ECO:0000256" key="1">
    <source>
        <dbReference type="ARBA" id="ARBA00005189"/>
    </source>
</evidence>
<dbReference type="EMBL" id="UOEM01000050">
    <property type="protein sequence ID" value="VAW12656.1"/>
    <property type="molecule type" value="Genomic_DNA"/>
</dbReference>
<keyword evidence="3" id="KW-0808">Transferase</keyword>
<dbReference type="GO" id="GO:0008168">
    <property type="term" value="F:methyltransferase activity"/>
    <property type="evidence" value="ECO:0007669"/>
    <property type="project" value="UniProtKB-KW"/>
</dbReference>
<sequence>MAIDVEDEEGDDYEDDDNPWSSSRLAVIQMVWGEGFTEPGGAKFTKNLLGWLALNSRQTVLDLSAGLGGTARAVASAQSLWMDAVEPVPELATEGRRQSIVAGLERQVPVTLADLETHEFAKGRYDAIYSRERLFTVRNKARLLATCTEALKVKGQILITDYLRASDIGGAELTANWGQQEKILPNAWTMKAYVECLTELDLNIITALDITEDIVDHINAAWRRVPKMIADGTFSHRQISYLIKEGEIWQDRLQAMESGQLIVGRIHAQKVKKQP</sequence>
<dbReference type="Gene3D" id="3.40.50.150">
    <property type="entry name" value="Vaccinia Virus protein VP39"/>
    <property type="match status" value="1"/>
</dbReference>
<dbReference type="CDD" id="cd02440">
    <property type="entry name" value="AdoMet_MTases"/>
    <property type="match status" value="1"/>
</dbReference>
<comment type="pathway">
    <text evidence="4">Phospholipid metabolism.</text>
</comment>
<dbReference type="PANTHER" id="PTHR44307:SF2">
    <property type="entry name" value="PHOSPHOETHANOLAMINE METHYLTRANSFERASE ISOFORM X1"/>
    <property type="match status" value="1"/>
</dbReference>
<comment type="pathway">
    <text evidence="1">Lipid metabolism.</text>
</comment>
<accession>A0A3B0TZW5</accession>
<dbReference type="Pfam" id="PF13489">
    <property type="entry name" value="Methyltransf_23"/>
    <property type="match status" value="1"/>
</dbReference>
<evidence type="ECO:0000256" key="2">
    <source>
        <dbReference type="ARBA" id="ARBA00022603"/>
    </source>
</evidence>
<name>A0A3B0TZW5_9ZZZZ</name>
<organism evidence="6">
    <name type="scientific">hydrothermal vent metagenome</name>
    <dbReference type="NCBI Taxonomy" id="652676"/>
    <lineage>
        <taxon>unclassified sequences</taxon>
        <taxon>metagenomes</taxon>
        <taxon>ecological metagenomes</taxon>
    </lineage>
</organism>
<gene>
    <name evidence="6" type="ORF">MNBD_ALPHA09-2229</name>
</gene>
<feature type="compositionally biased region" description="Acidic residues" evidence="5">
    <location>
        <begin position="1"/>
        <end position="18"/>
    </location>
</feature>
<feature type="region of interest" description="Disordered" evidence="5">
    <location>
        <begin position="1"/>
        <end position="20"/>
    </location>
</feature>
<reference evidence="6" key="1">
    <citation type="submission" date="2018-06" db="EMBL/GenBank/DDBJ databases">
        <authorList>
            <person name="Zhirakovskaya E."/>
        </authorList>
    </citation>
    <scope>NUCLEOTIDE SEQUENCE</scope>
</reference>
<protein>
    <recommendedName>
        <fullName evidence="7">Methyltransferase domain-containing protein</fullName>
    </recommendedName>
</protein>
<dbReference type="InterPro" id="IPR029063">
    <property type="entry name" value="SAM-dependent_MTases_sf"/>
</dbReference>
<dbReference type="GO" id="GO:0032259">
    <property type="term" value="P:methylation"/>
    <property type="evidence" value="ECO:0007669"/>
    <property type="project" value="UniProtKB-KW"/>
</dbReference>